<dbReference type="InterPro" id="IPR036390">
    <property type="entry name" value="WH_DNA-bd_sf"/>
</dbReference>
<dbReference type="InterPro" id="IPR000600">
    <property type="entry name" value="ROK"/>
</dbReference>
<comment type="function">
    <text evidence="1">Transcriptional repressor of xylose-utilizing enzymes.</text>
</comment>
<accession>A0A4Q1RFM2</accession>
<evidence type="ECO:0000313" key="4">
    <source>
        <dbReference type="EMBL" id="RXS74349.1"/>
    </source>
</evidence>
<dbReference type="InterPro" id="IPR036388">
    <property type="entry name" value="WH-like_DNA-bd_sf"/>
</dbReference>
<evidence type="ECO:0000256" key="1">
    <source>
        <dbReference type="ARBA" id="ARBA00002486"/>
    </source>
</evidence>
<organism evidence="4 5">
    <name type="scientific">Blautia faecicola</name>
    <dbReference type="NCBI Taxonomy" id="2509240"/>
    <lineage>
        <taxon>Bacteria</taxon>
        <taxon>Bacillati</taxon>
        <taxon>Bacillota</taxon>
        <taxon>Clostridia</taxon>
        <taxon>Lachnospirales</taxon>
        <taxon>Lachnospiraceae</taxon>
        <taxon>Blautia</taxon>
    </lineage>
</organism>
<proteinExistence type="inferred from homology"/>
<evidence type="ECO:0000313" key="5">
    <source>
        <dbReference type="Proteomes" id="UP000290106"/>
    </source>
</evidence>
<dbReference type="PANTHER" id="PTHR18964">
    <property type="entry name" value="ROK (REPRESSOR, ORF, KINASE) FAMILY"/>
    <property type="match status" value="1"/>
</dbReference>
<dbReference type="GO" id="GO:0042732">
    <property type="term" value="P:D-xylose metabolic process"/>
    <property type="evidence" value="ECO:0007669"/>
    <property type="project" value="UniProtKB-KW"/>
</dbReference>
<dbReference type="PANTHER" id="PTHR18964:SF149">
    <property type="entry name" value="BIFUNCTIONAL UDP-N-ACETYLGLUCOSAMINE 2-EPIMERASE_N-ACETYLMANNOSAMINE KINASE"/>
    <property type="match status" value="1"/>
</dbReference>
<protein>
    <submittedName>
        <fullName evidence="4">ROK family transcriptional regulator</fullName>
    </submittedName>
</protein>
<dbReference type="Proteomes" id="UP000290106">
    <property type="component" value="Unassembled WGS sequence"/>
</dbReference>
<dbReference type="EMBL" id="SDKC01000001">
    <property type="protein sequence ID" value="RXS74349.1"/>
    <property type="molecule type" value="Genomic_DNA"/>
</dbReference>
<sequence>MDKKSVTTLTLKQINKHTVYQYIYRQRETSKFQIVQDLNMGLSTVSQNLTTLEKEGLIERNGYFASTGGRKAQIIRIVPDLRIAIGIGILKNMFHLVAVDLYGEAVARETIPLAYEDTPEYYDTFAGEVLHFIEKNEYPTEKISGISIATQGIISPDGSSVTYGAIMGNTRMQLSDFASRLPFPCHLVHDSKAAADLELWNHPKLDSALVFLLNRNLGGAVITNHSVHQGFSMHSGSLEHICVEPDGPVCYCGNRGCLETFCSANALELRSGLSVKEFFLKLRDPDSSGEHLQNIWQDYLRHLAFAIRNLNLLIDCPVILSGYLAPYFLPEDLDRLLGLINEHTPFPLAKDSLLTGTHGQYTPAIGAALFYVKNFLDT</sequence>
<comment type="similarity">
    <text evidence="2">Belongs to the ROK (NagC/XylR) family.</text>
</comment>
<dbReference type="Gene3D" id="1.10.10.10">
    <property type="entry name" value="Winged helix-like DNA-binding domain superfamily/Winged helix DNA-binding domain"/>
    <property type="match status" value="1"/>
</dbReference>
<keyword evidence="3" id="KW-0119">Carbohydrate metabolism</keyword>
<comment type="caution">
    <text evidence="4">The sequence shown here is derived from an EMBL/GenBank/DDBJ whole genome shotgun (WGS) entry which is preliminary data.</text>
</comment>
<gene>
    <name evidence="4" type="ORF">ETP43_03335</name>
</gene>
<dbReference type="SUPFAM" id="SSF53067">
    <property type="entry name" value="Actin-like ATPase domain"/>
    <property type="match status" value="1"/>
</dbReference>
<dbReference type="Gene3D" id="3.30.420.40">
    <property type="match status" value="2"/>
</dbReference>
<evidence type="ECO:0000256" key="3">
    <source>
        <dbReference type="ARBA" id="ARBA00022629"/>
    </source>
</evidence>
<keyword evidence="5" id="KW-1185">Reference proteome</keyword>
<dbReference type="OrthoDB" id="9796533at2"/>
<evidence type="ECO:0000256" key="2">
    <source>
        <dbReference type="ARBA" id="ARBA00006479"/>
    </source>
</evidence>
<dbReference type="Pfam" id="PF00480">
    <property type="entry name" value="ROK"/>
    <property type="match status" value="1"/>
</dbReference>
<dbReference type="SUPFAM" id="SSF46785">
    <property type="entry name" value="Winged helix' DNA-binding domain"/>
    <property type="match status" value="1"/>
</dbReference>
<name>A0A4Q1RFM2_9FIRM</name>
<reference evidence="4 5" key="1">
    <citation type="submission" date="2019-01" db="EMBL/GenBank/DDBJ databases">
        <title>Blautia sp. nov. KGMB01111 isolated human feces.</title>
        <authorList>
            <person name="Park J.-E."/>
            <person name="Kim J.-S."/>
            <person name="Park S.-H."/>
        </authorList>
    </citation>
    <scope>NUCLEOTIDE SEQUENCE [LARGE SCALE GENOMIC DNA]</scope>
    <source>
        <strain evidence="4 5">KGMB01111</strain>
    </source>
</reference>
<dbReference type="RefSeq" id="WP_129257032.1">
    <property type="nucleotide sequence ID" value="NZ_SDKC01000001.1"/>
</dbReference>
<dbReference type="AlphaFoldDB" id="A0A4Q1RFM2"/>
<keyword evidence="3" id="KW-0859">Xylose metabolism</keyword>
<dbReference type="InterPro" id="IPR043129">
    <property type="entry name" value="ATPase_NBD"/>
</dbReference>